<dbReference type="RefSeq" id="WP_254091150.1">
    <property type="nucleotide sequence ID" value="NZ_JAHESC010000021.1"/>
</dbReference>
<dbReference type="NCBIfam" id="TIGR00705">
    <property type="entry name" value="SppA_67K"/>
    <property type="match status" value="1"/>
</dbReference>
<dbReference type="Proteomes" id="UP001319180">
    <property type="component" value="Unassembled WGS sequence"/>
</dbReference>
<comment type="caution">
    <text evidence="9">The sequence shown here is derived from an EMBL/GenBank/DDBJ whole genome shotgun (WGS) entry which is preliminary data.</text>
</comment>
<evidence type="ECO:0000256" key="7">
    <source>
        <dbReference type="PIRSR" id="PIRSR001217-1"/>
    </source>
</evidence>
<evidence type="ECO:0000256" key="6">
    <source>
        <dbReference type="ARBA" id="ARBA00023136"/>
    </source>
</evidence>
<gene>
    <name evidence="9" type="primary">sppA</name>
    <name evidence="9" type="ORF">KK078_15235</name>
</gene>
<proteinExistence type="inferred from homology"/>
<dbReference type="Gene3D" id="3.90.226.10">
    <property type="entry name" value="2-enoyl-CoA Hydratase, Chain A, domain 1"/>
    <property type="match status" value="3"/>
</dbReference>
<dbReference type="GO" id="GO:0006465">
    <property type="term" value="P:signal peptide processing"/>
    <property type="evidence" value="ECO:0007669"/>
    <property type="project" value="InterPro"/>
</dbReference>
<dbReference type="InterPro" id="IPR047272">
    <property type="entry name" value="S49_SppA_C"/>
</dbReference>
<dbReference type="InterPro" id="IPR002142">
    <property type="entry name" value="Peptidase_S49"/>
</dbReference>
<evidence type="ECO:0000256" key="4">
    <source>
        <dbReference type="ARBA" id="ARBA00022801"/>
    </source>
</evidence>
<dbReference type="CDD" id="cd07023">
    <property type="entry name" value="S49_Sppa_N_C"/>
    <property type="match status" value="1"/>
</dbReference>
<dbReference type="InterPro" id="IPR004635">
    <property type="entry name" value="Pept_S49_SppA"/>
</dbReference>
<dbReference type="InterPro" id="IPR004634">
    <property type="entry name" value="Pept_S49_pIV"/>
</dbReference>
<keyword evidence="10" id="KW-1185">Reference proteome</keyword>
<dbReference type="GO" id="GO:0016020">
    <property type="term" value="C:membrane"/>
    <property type="evidence" value="ECO:0007669"/>
    <property type="project" value="UniProtKB-SubCell"/>
</dbReference>
<feature type="domain" description="Peptidase S49" evidence="8">
    <location>
        <begin position="122"/>
        <end position="272"/>
    </location>
</feature>
<name>A0AAP2GE30_9BACT</name>
<comment type="similarity">
    <text evidence="2">Belongs to the peptidase S49 family.</text>
</comment>
<protein>
    <submittedName>
        <fullName evidence="9">Signal peptide peptidase SppA</fullName>
    </submittedName>
</protein>
<dbReference type="SUPFAM" id="SSF52096">
    <property type="entry name" value="ClpP/crotonase"/>
    <property type="match status" value="2"/>
</dbReference>
<comment type="subcellular location">
    <subcellularLocation>
        <location evidence="1">Membrane</location>
    </subcellularLocation>
</comment>
<keyword evidence="6" id="KW-0472">Membrane</keyword>
<keyword evidence="3" id="KW-0645">Protease</keyword>
<organism evidence="9 10">
    <name type="scientific">Dawidia soli</name>
    <dbReference type="NCBI Taxonomy" id="2782352"/>
    <lineage>
        <taxon>Bacteria</taxon>
        <taxon>Pseudomonadati</taxon>
        <taxon>Bacteroidota</taxon>
        <taxon>Cytophagia</taxon>
        <taxon>Cytophagales</taxon>
        <taxon>Chryseotaleaceae</taxon>
        <taxon>Dawidia</taxon>
    </lineage>
</organism>
<evidence type="ECO:0000256" key="2">
    <source>
        <dbReference type="ARBA" id="ARBA00008683"/>
    </source>
</evidence>
<dbReference type="PANTHER" id="PTHR33209:SF1">
    <property type="entry name" value="PEPTIDASE S49 DOMAIN-CONTAINING PROTEIN"/>
    <property type="match status" value="1"/>
</dbReference>
<evidence type="ECO:0000256" key="1">
    <source>
        <dbReference type="ARBA" id="ARBA00004370"/>
    </source>
</evidence>
<evidence type="ECO:0000259" key="8">
    <source>
        <dbReference type="Pfam" id="PF01343"/>
    </source>
</evidence>
<dbReference type="AlphaFoldDB" id="A0AAP2GE30"/>
<keyword evidence="5" id="KW-0720">Serine protease</keyword>
<evidence type="ECO:0000313" key="10">
    <source>
        <dbReference type="Proteomes" id="UP001319180"/>
    </source>
</evidence>
<keyword evidence="4" id="KW-0378">Hydrolase</keyword>
<evidence type="ECO:0000313" key="9">
    <source>
        <dbReference type="EMBL" id="MBT1687922.1"/>
    </source>
</evidence>
<sequence>MNFWKSLLAAFLALVIFSFLSFILFIAVLAGLSGGDEVVIHPHTVLHLKLDAEITEKEYSNPLAGVPIVGQADVPRIGLIELKETIRHAQEDDNIQGIYLDISHPRAGFSSLEEIRQSLLEFRESGKWVVAYTETMTEGAYYLASAADKIYLNPEGEIEFNGLTVEIMFFKKLFDKLEIRPEIFRVGAFKSAVEPFILEKMSPENKLQLTELMNSVYGHMLNRMADARHMPVARLKEISDKMLVRNATLARELGLVDSLLYRDQFRDHLKTRLGLGASDSVTFVKYSKYRRSFSDYKKASHEIAVIVADGSIMPGKAEAEQRIIGADTFVEAIRRAREDDDVKAIVLRINSPGGEFRASDMMWREITLARAQKPVIASMSDYAASGGYYLAMACDTIVAQPHTITGSIGIFGMMFDMSQFLSNKVGITFDEVRTGEFGDMYTLSRPLTEAERNFWQTNLNDHYASFTRKAAEGRNMPVAEIEKVASGRVWSGAQALDHKLVDVLGGFDDAIHIAAAKAGIAADYKLRYYPEQELSVFEQLMSQWEEDARAEALKAELGDLYGWYQQVHNLKSYQGVQARMPFELRLH</sequence>
<dbReference type="GO" id="GO:0008236">
    <property type="term" value="F:serine-type peptidase activity"/>
    <property type="evidence" value="ECO:0007669"/>
    <property type="project" value="UniProtKB-KW"/>
</dbReference>
<dbReference type="NCBIfam" id="TIGR00706">
    <property type="entry name" value="SppA_dom"/>
    <property type="match status" value="1"/>
</dbReference>
<dbReference type="CDD" id="cd07018">
    <property type="entry name" value="S49_SppA_67K_type"/>
    <property type="match status" value="1"/>
</dbReference>
<accession>A0AAP2GE30</accession>
<dbReference type="PIRSF" id="PIRSF001217">
    <property type="entry name" value="Protease_4_SppA"/>
    <property type="match status" value="1"/>
</dbReference>
<dbReference type="InterPro" id="IPR047217">
    <property type="entry name" value="S49_SppA_67K_type_N"/>
</dbReference>
<feature type="active site" description="Proton donor/acceptor" evidence="7">
    <location>
        <position position="190"/>
    </location>
</feature>
<dbReference type="PANTHER" id="PTHR33209">
    <property type="entry name" value="PROTEASE 4"/>
    <property type="match status" value="1"/>
</dbReference>
<dbReference type="EMBL" id="JAHESC010000021">
    <property type="protein sequence ID" value="MBT1687922.1"/>
    <property type="molecule type" value="Genomic_DNA"/>
</dbReference>
<dbReference type="Pfam" id="PF01343">
    <property type="entry name" value="Peptidase_S49"/>
    <property type="match status" value="2"/>
</dbReference>
<evidence type="ECO:0000256" key="3">
    <source>
        <dbReference type="ARBA" id="ARBA00022670"/>
    </source>
</evidence>
<dbReference type="Gene3D" id="6.20.330.10">
    <property type="match status" value="1"/>
</dbReference>
<evidence type="ECO:0000256" key="5">
    <source>
        <dbReference type="ARBA" id="ARBA00022825"/>
    </source>
</evidence>
<feature type="active site" description="Nucleophile" evidence="7">
    <location>
        <position position="385"/>
    </location>
</feature>
<dbReference type="InterPro" id="IPR029045">
    <property type="entry name" value="ClpP/crotonase-like_dom_sf"/>
</dbReference>
<feature type="domain" description="Peptidase S49" evidence="8">
    <location>
        <begin position="370"/>
        <end position="519"/>
    </location>
</feature>
<reference evidence="9 10" key="1">
    <citation type="submission" date="2021-05" db="EMBL/GenBank/DDBJ databases">
        <title>A Polyphasic approach of four new species of the genus Ohtaekwangia: Ohtaekwangia histidinii sp. nov., Ohtaekwangia cretensis sp. nov., Ohtaekwangia indiensis sp. nov., Ohtaekwangia reichenbachii sp. nov. from diverse environment.</title>
        <authorList>
            <person name="Octaviana S."/>
        </authorList>
    </citation>
    <scope>NUCLEOTIDE SEQUENCE [LARGE SCALE GENOMIC DNA]</scope>
    <source>
        <strain evidence="9 10">PWU37</strain>
    </source>
</reference>